<proteinExistence type="predicted"/>
<protein>
    <submittedName>
        <fullName evidence="2">Uncharacterized protein</fullName>
    </submittedName>
</protein>
<evidence type="ECO:0000313" key="3">
    <source>
        <dbReference type="Proteomes" id="UP000278962"/>
    </source>
</evidence>
<organism evidence="2 3">
    <name type="scientific">Solirubrobacter pauli</name>
    <dbReference type="NCBI Taxonomy" id="166793"/>
    <lineage>
        <taxon>Bacteria</taxon>
        <taxon>Bacillati</taxon>
        <taxon>Actinomycetota</taxon>
        <taxon>Thermoleophilia</taxon>
        <taxon>Solirubrobacterales</taxon>
        <taxon>Solirubrobacteraceae</taxon>
        <taxon>Solirubrobacter</taxon>
    </lineage>
</organism>
<accession>A0A660LFQ3</accession>
<keyword evidence="3" id="KW-1185">Reference proteome</keyword>
<name>A0A660LFQ3_9ACTN</name>
<feature type="signal peptide" evidence="1">
    <location>
        <begin position="1"/>
        <end position="22"/>
    </location>
</feature>
<comment type="caution">
    <text evidence="2">The sequence shown here is derived from an EMBL/GenBank/DDBJ whole genome shotgun (WGS) entry which is preliminary data.</text>
</comment>
<dbReference type="AlphaFoldDB" id="A0A660LFQ3"/>
<dbReference type="Proteomes" id="UP000278962">
    <property type="component" value="Unassembled WGS sequence"/>
</dbReference>
<evidence type="ECO:0000313" key="2">
    <source>
        <dbReference type="EMBL" id="RKQ93015.1"/>
    </source>
</evidence>
<evidence type="ECO:0000256" key="1">
    <source>
        <dbReference type="SAM" id="SignalP"/>
    </source>
</evidence>
<gene>
    <name evidence="2" type="ORF">C8N24_2874</name>
</gene>
<sequence>MFRKTAIVAALAALAIPATANAATPPIQSHTYHVSVKPGTLANGQDTVTANVKVTNPENSVRRFWSRSTIQSMVREGIDNGYEMPYMSQGFRCTPVLDGSMNASTAHFTCKLQGADVPTGVTVTFTAPYLPPTAG</sequence>
<reference evidence="2 3" key="1">
    <citation type="submission" date="2018-10" db="EMBL/GenBank/DDBJ databases">
        <title>Genomic Encyclopedia of Archaeal and Bacterial Type Strains, Phase II (KMG-II): from individual species to whole genera.</title>
        <authorList>
            <person name="Goeker M."/>
        </authorList>
    </citation>
    <scope>NUCLEOTIDE SEQUENCE [LARGE SCALE GENOMIC DNA]</scope>
    <source>
        <strain evidence="2 3">DSM 14954</strain>
    </source>
</reference>
<dbReference type="EMBL" id="RBIL01000001">
    <property type="protein sequence ID" value="RKQ93015.1"/>
    <property type="molecule type" value="Genomic_DNA"/>
</dbReference>
<keyword evidence="1" id="KW-0732">Signal</keyword>
<dbReference type="RefSeq" id="WP_121250782.1">
    <property type="nucleotide sequence ID" value="NZ_RBIL01000001.1"/>
</dbReference>
<feature type="chain" id="PRO_5024837534" evidence="1">
    <location>
        <begin position="23"/>
        <end position="135"/>
    </location>
</feature>